<feature type="chain" id="PRO_5014792232" evidence="1">
    <location>
        <begin position="28"/>
        <end position="172"/>
    </location>
</feature>
<organism evidence="2">
    <name type="scientific">Anopheles darlingi</name>
    <name type="common">Mosquito</name>
    <dbReference type="NCBI Taxonomy" id="43151"/>
    <lineage>
        <taxon>Eukaryota</taxon>
        <taxon>Metazoa</taxon>
        <taxon>Ecdysozoa</taxon>
        <taxon>Arthropoda</taxon>
        <taxon>Hexapoda</taxon>
        <taxon>Insecta</taxon>
        <taxon>Pterygota</taxon>
        <taxon>Neoptera</taxon>
        <taxon>Endopterygota</taxon>
        <taxon>Diptera</taxon>
        <taxon>Nematocera</taxon>
        <taxon>Culicoidea</taxon>
        <taxon>Culicidae</taxon>
        <taxon>Anophelinae</taxon>
        <taxon>Anopheles</taxon>
    </lineage>
</organism>
<evidence type="ECO:0000313" key="2">
    <source>
        <dbReference type="EMBL" id="MBW80139.1"/>
    </source>
</evidence>
<name>A0A2M4DRJ8_ANODA</name>
<sequence>MRWIASMVLLLRVLLMLWLLLLHPVSSSTNTVVRMHSAMSGICVTLAQVTTTSNTTSHGTRMTHRATHVMNELLLLLRVRVMLHRHHSTATVKIVRRATIIFNARWPLATWHCSTITIVDTFLLHCHHHTPVVRLFFPFQFPTVLSSVTCNANPLCRVATGSCVPSLVATSY</sequence>
<reference evidence="2" key="1">
    <citation type="submission" date="2018-01" db="EMBL/GenBank/DDBJ databases">
        <title>An insight into the sialome of Amazonian anophelines.</title>
        <authorList>
            <person name="Ribeiro J.M."/>
            <person name="Scarpassa V."/>
            <person name="Calvo E."/>
        </authorList>
    </citation>
    <scope>NUCLEOTIDE SEQUENCE</scope>
</reference>
<dbReference type="EMBL" id="GGFL01015961">
    <property type="protein sequence ID" value="MBW80139.1"/>
    <property type="molecule type" value="Transcribed_RNA"/>
</dbReference>
<protein>
    <submittedName>
        <fullName evidence="2">Putative secreted protein</fullName>
    </submittedName>
</protein>
<dbReference type="AlphaFoldDB" id="A0A2M4DRJ8"/>
<accession>A0A2M4DRJ8</accession>
<feature type="signal peptide" evidence="1">
    <location>
        <begin position="1"/>
        <end position="27"/>
    </location>
</feature>
<keyword evidence="1" id="KW-0732">Signal</keyword>
<proteinExistence type="predicted"/>
<evidence type="ECO:0000256" key="1">
    <source>
        <dbReference type="SAM" id="SignalP"/>
    </source>
</evidence>